<dbReference type="Proteomes" id="UP000298860">
    <property type="component" value="Unassembled WGS sequence"/>
</dbReference>
<evidence type="ECO:0000313" key="5">
    <source>
        <dbReference type="Proteomes" id="UP000298860"/>
    </source>
</evidence>
<dbReference type="InterPro" id="IPR005693">
    <property type="entry name" value="Mce"/>
</dbReference>
<dbReference type="Pfam" id="PF02470">
    <property type="entry name" value="MlaD"/>
    <property type="match status" value="1"/>
</dbReference>
<dbReference type="GO" id="GO:0005576">
    <property type="term" value="C:extracellular region"/>
    <property type="evidence" value="ECO:0007669"/>
    <property type="project" value="TreeGrafter"/>
</dbReference>
<dbReference type="EMBL" id="BJFL01000017">
    <property type="protein sequence ID" value="GDY31773.1"/>
    <property type="molecule type" value="Genomic_DNA"/>
</dbReference>
<feature type="domain" description="Mce/MlaD" evidence="2">
    <location>
        <begin position="39"/>
        <end position="114"/>
    </location>
</feature>
<feature type="domain" description="Mammalian cell entry C-terminal" evidence="3">
    <location>
        <begin position="120"/>
        <end position="296"/>
    </location>
</feature>
<keyword evidence="1" id="KW-1133">Transmembrane helix</keyword>
<reference evidence="5" key="1">
    <citation type="submission" date="2019-04" db="EMBL/GenBank/DDBJ databases">
        <title>Draft genome sequence of Pseudonocardiaceae bacterium SL3-2-4.</title>
        <authorList>
            <person name="Ningsih F."/>
            <person name="Yokota A."/>
            <person name="Sakai Y."/>
            <person name="Nanatani K."/>
            <person name="Yabe S."/>
            <person name="Oetari A."/>
            <person name="Sjamsuridzal W."/>
        </authorList>
    </citation>
    <scope>NUCLEOTIDE SEQUENCE [LARGE SCALE GENOMIC DNA]</scope>
    <source>
        <strain evidence="5">SL3-2-4</strain>
    </source>
</reference>
<feature type="transmembrane region" description="Helical" evidence="1">
    <location>
        <begin position="12"/>
        <end position="34"/>
    </location>
</feature>
<dbReference type="AlphaFoldDB" id="A0A4D4JD29"/>
<dbReference type="PANTHER" id="PTHR33371">
    <property type="entry name" value="INTERMEMBRANE PHOSPHOLIPID TRANSPORT SYSTEM BINDING PROTEIN MLAD-RELATED"/>
    <property type="match status" value="1"/>
</dbReference>
<evidence type="ECO:0000313" key="4">
    <source>
        <dbReference type="EMBL" id="GDY31773.1"/>
    </source>
</evidence>
<organism evidence="4 5">
    <name type="scientific">Gandjariella thermophila</name>
    <dbReference type="NCBI Taxonomy" id="1931992"/>
    <lineage>
        <taxon>Bacteria</taxon>
        <taxon>Bacillati</taxon>
        <taxon>Actinomycetota</taxon>
        <taxon>Actinomycetes</taxon>
        <taxon>Pseudonocardiales</taxon>
        <taxon>Pseudonocardiaceae</taxon>
        <taxon>Gandjariella</taxon>
    </lineage>
</organism>
<dbReference type="PANTHER" id="PTHR33371:SF4">
    <property type="entry name" value="INTERMEMBRANE PHOSPHOLIPID TRANSPORT SYSTEM BINDING PROTEIN MLAD"/>
    <property type="match status" value="1"/>
</dbReference>
<evidence type="ECO:0000259" key="2">
    <source>
        <dbReference type="Pfam" id="PF02470"/>
    </source>
</evidence>
<evidence type="ECO:0000259" key="3">
    <source>
        <dbReference type="Pfam" id="PF11887"/>
    </source>
</evidence>
<keyword evidence="5" id="KW-1185">Reference proteome</keyword>
<dbReference type="InterPro" id="IPR003399">
    <property type="entry name" value="Mce/MlaD"/>
</dbReference>
<sequence length="404" mass="42631">MSRPVISFHGAFARSVAFAAVVVLLLAAGVWWVLSRPSGTRVTAYFPESIGLYAGSDVRVLGMPIGTVTGVTPQGPQVRVDMTLDPKVPVPATAKAVAVAPSLVSDRYVQFTPPYDGGPRMTDGTVLPLDRTAAPLELDDINKNLDRMMTALGPNGANSKGALSDALTVEAANLRGNGEAIHQMIIQLGQAESTLSGSKEDWFGTIDHLQKFNKALADSDGQVRQFNQQFADAMRFLAGERGDLGRALHDLGPALEDVQAFIRNNRDQIKSNVDNLAGVTKVLVDQRAALAEVLDDAPLGLSNLANTYDAASQTLQTRSNINELTNPPIVLVCKLLQAAPPTKPVPPVLTDACRRLAPVINGAAPLPSPADVVGAMQQGKPPPLPLPLVNVLNMGGQTAGRGGR</sequence>
<evidence type="ECO:0000256" key="1">
    <source>
        <dbReference type="SAM" id="Phobius"/>
    </source>
</evidence>
<name>A0A4D4JD29_9PSEU</name>
<keyword evidence="1" id="KW-0812">Transmembrane</keyword>
<proteinExistence type="predicted"/>
<dbReference type="NCBIfam" id="TIGR00996">
    <property type="entry name" value="Mtu_fam_mce"/>
    <property type="match status" value="1"/>
</dbReference>
<keyword evidence="1" id="KW-0472">Membrane</keyword>
<dbReference type="InterPro" id="IPR024516">
    <property type="entry name" value="Mce_C"/>
</dbReference>
<dbReference type="RefSeq" id="WP_225978479.1">
    <property type="nucleotide sequence ID" value="NZ_BJFL01000017.1"/>
</dbReference>
<gene>
    <name evidence="4" type="ORF">GTS_34060</name>
</gene>
<comment type="caution">
    <text evidence="4">The sequence shown here is derived from an EMBL/GenBank/DDBJ whole genome shotgun (WGS) entry which is preliminary data.</text>
</comment>
<protein>
    <submittedName>
        <fullName evidence="4">ABC transporter substrate-binding protein</fullName>
    </submittedName>
</protein>
<dbReference type="Pfam" id="PF11887">
    <property type="entry name" value="Mce4_CUP1"/>
    <property type="match status" value="1"/>
</dbReference>
<dbReference type="InterPro" id="IPR052336">
    <property type="entry name" value="MlaD_Phospholipid_Transporter"/>
</dbReference>
<accession>A0A4D4JD29</accession>